<dbReference type="EMBL" id="QPIZ01000017">
    <property type="protein sequence ID" value="RCW31651.1"/>
    <property type="molecule type" value="Genomic_DNA"/>
</dbReference>
<feature type="transmembrane region" description="Helical" evidence="8">
    <location>
        <begin position="141"/>
        <end position="166"/>
    </location>
</feature>
<dbReference type="InterPro" id="IPR007168">
    <property type="entry name" value="Phageshock_PspC_N"/>
</dbReference>
<keyword evidence="5 8" id="KW-0472">Membrane</keyword>
<evidence type="ECO:0000256" key="4">
    <source>
        <dbReference type="ARBA" id="ARBA00022989"/>
    </source>
</evidence>
<name>A0A2T0XS60_9BACT</name>
<keyword evidence="11" id="KW-1185">Reference proteome</keyword>
<organism evidence="10 11">
    <name type="scientific">Marinilabilia salmonicolor</name>
    <dbReference type="NCBI Taxonomy" id="989"/>
    <lineage>
        <taxon>Bacteria</taxon>
        <taxon>Pseudomonadati</taxon>
        <taxon>Bacteroidota</taxon>
        <taxon>Bacteroidia</taxon>
        <taxon>Marinilabiliales</taxon>
        <taxon>Marinilabiliaceae</taxon>
        <taxon>Marinilabilia</taxon>
    </lineage>
</organism>
<evidence type="ECO:0000256" key="3">
    <source>
        <dbReference type="ARBA" id="ARBA00022692"/>
    </source>
</evidence>
<sequence length="320" mass="36150">MKKVMTINIAGRSFYIDEDAYARLEQYLKRLERWSENKEEGREILSDIEGRIRELLEEKINPSTGVITLDIVGEIIATMGEPEEFAEEDSSHAKTGTSTDYTTSPKGPGRRRLYRDMEDKVFGGVCSGIAAYFNIDRVVVRVLFALLAFLSFGTALPVYIILWIAIPPALTSSQRLEMRGDDVTISNIEKNIRNEYNDVKERFQKSSAFKRGEDYLSRFQKRDRNIFIIAAVIVGVIVLSNLISIPFHLGIGPAFHMNMPFTQLSFPGLFPLILILLILGLAFRSAMKGFLVLIGVVVAAAILFKIMGFVFWPHVMHSFL</sequence>
<evidence type="ECO:0000256" key="7">
    <source>
        <dbReference type="SAM" id="MobiDB-lite"/>
    </source>
</evidence>
<protein>
    <submittedName>
        <fullName evidence="10">Phage shock protein C (PspC) family protein</fullName>
    </submittedName>
</protein>
<feature type="region of interest" description="Disordered" evidence="7">
    <location>
        <begin position="84"/>
        <end position="110"/>
    </location>
</feature>
<dbReference type="RefSeq" id="WP_106151726.1">
    <property type="nucleotide sequence ID" value="NZ_PVTS01000002.1"/>
</dbReference>
<gene>
    <name evidence="10" type="ORF">DFO77_11797</name>
</gene>
<comment type="subcellular location">
    <subcellularLocation>
        <location evidence="1">Cell membrane</location>
        <topology evidence="1">Single-pass membrane protein</topology>
    </subcellularLocation>
</comment>
<feature type="transmembrane region" description="Helical" evidence="8">
    <location>
        <begin position="261"/>
        <end position="283"/>
    </location>
</feature>
<feature type="coiled-coil region" evidence="6">
    <location>
        <begin position="24"/>
        <end position="58"/>
    </location>
</feature>
<dbReference type="Proteomes" id="UP000252733">
    <property type="component" value="Unassembled WGS sequence"/>
</dbReference>
<evidence type="ECO:0000256" key="5">
    <source>
        <dbReference type="ARBA" id="ARBA00023136"/>
    </source>
</evidence>
<evidence type="ECO:0000313" key="10">
    <source>
        <dbReference type="EMBL" id="RCW31651.1"/>
    </source>
</evidence>
<dbReference type="PANTHER" id="PTHR33885:SF3">
    <property type="entry name" value="PHAGE SHOCK PROTEIN C"/>
    <property type="match status" value="1"/>
</dbReference>
<accession>A0A2T0XS60</accession>
<feature type="compositionally biased region" description="Polar residues" evidence="7">
    <location>
        <begin position="93"/>
        <end position="105"/>
    </location>
</feature>
<evidence type="ECO:0000256" key="2">
    <source>
        <dbReference type="ARBA" id="ARBA00022475"/>
    </source>
</evidence>
<keyword evidence="3 8" id="KW-0812">Transmembrane</keyword>
<keyword evidence="6" id="KW-0175">Coiled coil</keyword>
<reference evidence="10 11" key="1">
    <citation type="submission" date="2018-07" db="EMBL/GenBank/DDBJ databases">
        <title>Freshwater and sediment microbial communities from various areas in North America, analyzing microbe dynamics in response to fracking.</title>
        <authorList>
            <person name="Lamendella R."/>
        </authorList>
    </citation>
    <scope>NUCLEOTIDE SEQUENCE [LARGE SCALE GENOMIC DNA]</scope>
    <source>
        <strain evidence="10 11">160A</strain>
    </source>
</reference>
<evidence type="ECO:0000256" key="1">
    <source>
        <dbReference type="ARBA" id="ARBA00004162"/>
    </source>
</evidence>
<evidence type="ECO:0000313" key="11">
    <source>
        <dbReference type="Proteomes" id="UP000252733"/>
    </source>
</evidence>
<comment type="caution">
    <text evidence="10">The sequence shown here is derived from an EMBL/GenBank/DDBJ whole genome shotgun (WGS) entry which is preliminary data.</text>
</comment>
<evidence type="ECO:0000256" key="8">
    <source>
        <dbReference type="SAM" id="Phobius"/>
    </source>
</evidence>
<feature type="transmembrane region" description="Helical" evidence="8">
    <location>
        <begin position="290"/>
        <end position="312"/>
    </location>
</feature>
<feature type="transmembrane region" description="Helical" evidence="8">
    <location>
        <begin position="120"/>
        <end position="135"/>
    </location>
</feature>
<proteinExistence type="predicted"/>
<dbReference type="InterPro" id="IPR052027">
    <property type="entry name" value="PspC"/>
</dbReference>
<evidence type="ECO:0000256" key="6">
    <source>
        <dbReference type="SAM" id="Coils"/>
    </source>
</evidence>
<dbReference type="PANTHER" id="PTHR33885">
    <property type="entry name" value="PHAGE SHOCK PROTEIN C"/>
    <property type="match status" value="1"/>
</dbReference>
<keyword evidence="2" id="KW-1003">Cell membrane</keyword>
<dbReference type="AlphaFoldDB" id="A0A2T0XS60"/>
<dbReference type="STRING" id="1168289.GCA_000259075_03068"/>
<keyword evidence="4 8" id="KW-1133">Transmembrane helix</keyword>
<evidence type="ECO:0000259" key="9">
    <source>
        <dbReference type="Pfam" id="PF04024"/>
    </source>
</evidence>
<dbReference type="GO" id="GO:0005886">
    <property type="term" value="C:plasma membrane"/>
    <property type="evidence" value="ECO:0007669"/>
    <property type="project" value="UniProtKB-SubCell"/>
</dbReference>
<dbReference type="OrthoDB" id="5772680at2"/>
<feature type="domain" description="Phage shock protein PspC N-terminal" evidence="9">
    <location>
        <begin position="111"/>
        <end position="168"/>
    </location>
</feature>
<dbReference type="Pfam" id="PF04024">
    <property type="entry name" value="PspC"/>
    <property type="match status" value="1"/>
</dbReference>
<feature type="transmembrane region" description="Helical" evidence="8">
    <location>
        <begin position="226"/>
        <end position="249"/>
    </location>
</feature>